<dbReference type="HOGENOM" id="CLU_037608_3_0_9"/>
<dbReference type="eggNOG" id="COG0726">
    <property type="taxonomic scope" value="Bacteria"/>
</dbReference>
<keyword evidence="3" id="KW-0812">Transmembrane</keyword>
<evidence type="ECO:0000313" key="5">
    <source>
        <dbReference type="EMBL" id="BAM48401.1"/>
    </source>
</evidence>
<keyword evidence="2 5" id="KW-0378">Hydrolase</keyword>
<dbReference type="GO" id="GO:0046872">
    <property type="term" value="F:metal ion binding"/>
    <property type="evidence" value="ECO:0007669"/>
    <property type="project" value="UniProtKB-KW"/>
</dbReference>
<dbReference type="Gene3D" id="3.90.640.20">
    <property type="entry name" value="Heat-shock cognate protein, ATPase"/>
    <property type="match status" value="1"/>
</dbReference>
<protein>
    <submittedName>
        <fullName evidence="5">Putative hydrolase</fullName>
    </submittedName>
</protein>
<dbReference type="PANTHER" id="PTHR10587">
    <property type="entry name" value="GLYCOSYL TRANSFERASE-RELATED"/>
    <property type="match status" value="1"/>
</dbReference>
<dbReference type="GO" id="GO:0005975">
    <property type="term" value="P:carbohydrate metabolic process"/>
    <property type="evidence" value="ECO:0007669"/>
    <property type="project" value="InterPro"/>
</dbReference>
<proteinExistence type="predicted"/>
<evidence type="ECO:0000256" key="3">
    <source>
        <dbReference type="SAM" id="Phobius"/>
    </source>
</evidence>
<sequence length="479" mass="54766">MKRFKFIFYILAIGSLFVGVFWFSAFLKLANANVTTITVDVAPVRVSMSDDHLKASHSAYQGIDIVTLVKEEPDYQLAIHYPEFRDDQLNQAISDYVSMTKADFFEELEANKEFLQDRPASFYLLFNIYPVVDDVYSIVFSNERYLGGANGEQSSKVFIVDLSQNRFISQLEMIDDHQENRDLVFQLLKEEFEQSEDYREFFFLDYLEEWAYAGNQTYENVYLTDRALVFKFNKYQVTAGAAGSPEIKLPFVKVKGLLTDEWVKKLEIEKKLTNGVKQDNGVDQQGSSEDVKIDEDIKKVALTFDDGPDPTHTIEILRLLDEYQARATFFVLGNRVDFYPGIVKEISDRGHEIGNHTWNHKDLTTLDSAGIKDELGSTSKAIKQITGESPKLFRPPYGAINDNVRAATDLAPSLWTVDPQDWRYRDADKVFKHVKANVTDDSIVLMHDIHGTTVEALERILAFLAEEGYQFVTVSELDS</sequence>
<dbReference type="KEGG" id="axl:AXY_22690"/>
<dbReference type="RefSeq" id="WP_015010981.1">
    <property type="nucleotide sequence ID" value="NC_018704.1"/>
</dbReference>
<feature type="transmembrane region" description="Helical" evidence="3">
    <location>
        <begin position="7"/>
        <end position="27"/>
    </location>
</feature>
<dbReference type="Pfam" id="PF11738">
    <property type="entry name" value="DUF3298"/>
    <property type="match status" value="1"/>
</dbReference>
<dbReference type="STRING" id="698758.AXY_22690"/>
<dbReference type="Pfam" id="PF01522">
    <property type="entry name" value="Polysacc_deac_1"/>
    <property type="match status" value="1"/>
</dbReference>
<dbReference type="OrthoDB" id="9812065at2"/>
<dbReference type="Gene3D" id="3.20.20.370">
    <property type="entry name" value="Glycoside hydrolase/deacetylase"/>
    <property type="match status" value="1"/>
</dbReference>
<dbReference type="InterPro" id="IPR037126">
    <property type="entry name" value="PdaC/RsiV-like_sf"/>
</dbReference>
<dbReference type="InterPro" id="IPR021729">
    <property type="entry name" value="DUF3298"/>
</dbReference>
<gene>
    <name evidence="5" type="ordered locus">AXY_22690</name>
</gene>
<dbReference type="PROSITE" id="PS51677">
    <property type="entry name" value="NODB"/>
    <property type="match status" value="1"/>
</dbReference>
<evidence type="ECO:0000256" key="2">
    <source>
        <dbReference type="ARBA" id="ARBA00022801"/>
    </source>
</evidence>
<dbReference type="EMBL" id="AP012050">
    <property type="protein sequence ID" value="BAM48401.1"/>
    <property type="molecule type" value="Genomic_DNA"/>
</dbReference>
<keyword evidence="1" id="KW-0479">Metal-binding</keyword>
<feature type="domain" description="NodB homology" evidence="4">
    <location>
        <begin position="298"/>
        <end position="472"/>
    </location>
</feature>
<dbReference type="Proteomes" id="UP000006294">
    <property type="component" value="Chromosome"/>
</dbReference>
<dbReference type="CDD" id="cd10954">
    <property type="entry name" value="CE4_CtAXE_like"/>
    <property type="match status" value="1"/>
</dbReference>
<reference evidence="5 6" key="1">
    <citation type="submission" date="2011-01" db="EMBL/GenBank/DDBJ databases">
        <title>Whole genome sequence of Amphibacillus xylinus NBRC 15112.</title>
        <authorList>
            <person name="Nakazawa H."/>
            <person name="Katano Y."/>
            <person name="Nakamura S."/>
            <person name="Sasagawa M."/>
            <person name="Fukada J."/>
            <person name="Arai T."/>
            <person name="Sasakura N."/>
            <person name="Mochizuki D."/>
            <person name="Hosoyama A."/>
            <person name="Harada K."/>
            <person name="Horikawa H."/>
            <person name="Kato Y."/>
            <person name="Harada T."/>
            <person name="Sasaki K."/>
            <person name="Sekiguchi M."/>
            <person name="Hodoyama M."/>
            <person name="Nishiko R."/>
            <person name="Narita H."/>
            <person name="Hanamaki A."/>
            <person name="Hata C."/>
            <person name="Konno Y."/>
            <person name="Niimura Y."/>
            <person name="Yamazaki S."/>
            <person name="Fujita N."/>
        </authorList>
    </citation>
    <scope>NUCLEOTIDE SEQUENCE [LARGE SCALE GENOMIC DNA]</scope>
    <source>
        <strain evidence="6">ATCC 51415 / DSM 6626 / JCM 7361 / LMG 17667 / NBRC 15112 / Ep01</strain>
    </source>
</reference>
<evidence type="ECO:0000259" key="4">
    <source>
        <dbReference type="PROSITE" id="PS51677"/>
    </source>
</evidence>
<accession>K0J5S7</accession>
<dbReference type="AlphaFoldDB" id="K0J5S7"/>
<organism evidence="5 6">
    <name type="scientific">Amphibacillus xylanus (strain ATCC 51415 / DSM 6626 / JCM 7361 / LMG 17667 / NBRC 15112 / Ep01)</name>
    <dbReference type="NCBI Taxonomy" id="698758"/>
    <lineage>
        <taxon>Bacteria</taxon>
        <taxon>Bacillati</taxon>
        <taxon>Bacillota</taxon>
        <taxon>Bacilli</taxon>
        <taxon>Bacillales</taxon>
        <taxon>Bacillaceae</taxon>
        <taxon>Amphibacillus</taxon>
    </lineage>
</organism>
<dbReference type="SUPFAM" id="SSF88713">
    <property type="entry name" value="Glycoside hydrolase/deacetylase"/>
    <property type="match status" value="1"/>
</dbReference>
<name>K0J5S7_AMPXN</name>
<dbReference type="PATRIC" id="fig|698758.3.peg.2279"/>
<keyword evidence="6" id="KW-1185">Reference proteome</keyword>
<dbReference type="InterPro" id="IPR011330">
    <property type="entry name" value="Glyco_hydro/deAcase_b/a-brl"/>
</dbReference>
<keyword evidence="3" id="KW-1133">Transmembrane helix</keyword>
<dbReference type="PANTHER" id="PTHR10587:SF133">
    <property type="entry name" value="CHITIN DEACETYLASE 1-RELATED"/>
    <property type="match status" value="1"/>
</dbReference>
<dbReference type="GO" id="GO:0016020">
    <property type="term" value="C:membrane"/>
    <property type="evidence" value="ECO:0007669"/>
    <property type="project" value="TreeGrafter"/>
</dbReference>
<dbReference type="InterPro" id="IPR002509">
    <property type="entry name" value="NODB_dom"/>
</dbReference>
<evidence type="ECO:0000256" key="1">
    <source>
        <dbReference type="ARBA" id="ARBA00022723"/>
    </source>
</evidence>
<dbReference type="Gene3D" id="3.30.565.40">
    <property type="entry name" value="Fervidobacterium nodosum Rt17-B1 like"/>
    <property type="match status" value="1"/>
</dbReference>
<dbReference type="InterPro" id="IPR050248">
    <property type="entry name" value="Polysacc_deacetylase_ArnD"/>
</dbReference>
<dbReference type="GO" id="GO:0016810">
    <property type="term" value="F:hydrolase activity, acting on carbon-nitrogen (but not peptide) bonds"/>
    <property type="evidence" value="ECO:0007669"/>
    <property type="project" value="InterPro"/>
</dbReference>
<keyword evidence="3" id="KW-0472">Membrane</keyword>
<evidence type="ECO:0000313" key="6">
    <source>
        <dbReference type="Proteomes" id="UP000006294"/>
    </source>
</evidence>